<dbReference type="PROSITE" id="PS50928">
    <property type="entry name" value="ABC_TM1"/>
    <property type="match status" value="1"/>
</dbReference>
<comment type="subcellular location">
    <subcellularLocation>
        <location evidence="6">Cell membrane</location>
        <topology evidence="6">Multi-pass membrane protein</topology>
    </subcellularLocation>
    <subcellularLocation>
        <location evidence="1">Membrane</location>
        <topology evidence="1">Multi-pass membrane protein</topology>
    </subcellularLocation>
</comment>
<dbReference type="PANTHER" id="PTHR30177">
    <property type="entry name" value="GLYCINE BETAINE/L-PROLINE TRANSPORT SYSTEM PERMEASE PROTEIN PROW"/>
    <property type="match status" value="1"/>
</dbReference>
<comment type="similarity">
    <text evidence="6">Belongs to the binding-protein-dependent transport system permease family.</text>
</comment>
<dbReference type="EMBL" id="FNTV01000001">
    <property type="protein sequence ID" value="SEE91894.1"/>
    <property type="molecule type" value="Genomic_DNA"/>
</dbReference>
<keyword evidence="5 6" id="KW-0472">Membrane</keyword>
<dbReference type="Gene3D" id="1.10.3720.10">
    <property type="entry name" value="MetI-like"/>
    <property type="match status" value="1"/>
</dbReference>
<dbReference type="InterPro" id="IPR051204">
    <property type="entry name" value="ABC_transp_perm/SBD"/>
</dbReference>
<dbReference type="CDD" id="cd06261">
    <property type="entry name" value="TM_PBP2"/>
    <property type="match status" value="1"/>
</dbReference>
<keyword evidence="4 6" id="KW-1133">Transmembrane helix</keyword>
<keyword evidence="3 6" id="KW-0812">Transmembrane</keyword>
<feature type="transmembrane region" description="Helical" evidence="6">
    <location>
        <begin position="134"/>
        <end position="156"/>
    </location>
</feature>
<evidence type="ECO:0000256" key="1">
    <source>
        <dbReference type="ARBA" id="ARBA00004141"/>
    </source>
</evidence>
<feature type="transmembrane region" description="Helical" evidence="6">
    <location>
        <begin position="230"/>
        <end position="250"/>
    </location>
</feature>
<accession>A0A1H5MRD8</accession>
<dbReference type="Pfam" id="PF00528">
    <property type="entry name" value="BPD_transp_1"/>
    <property type="match status" value="1"/>
</dbReference>
<organism evidence="8 9">
    <name type="scientific">Arthrobacter alpinus</name>
    <dbReference type="NCBI Taxonomy" id="656366"/>
    <lineage>
        <taxon>Bacteria</taxon>
        <taxon>Bacillati</taxon>
        <taxon>Actinomycetota</taxon>
        <taxon>Actinomycetes</taxon>
        <taxon>Micrococcales</taxon>
        <taxon>Micrococcaceae</taxon>
        <taxon>Arthrobacter</taxon>
    </lineage>
</organism>
<dbReference type="AlphaFoldDB" id="A0A1H5MRD8"/>
<feature type="transmembrane region" description="Helical" evidence="6">
    <location>
        <begin position="194"/>
        <end position="218"/>
    </location>
</feature>
<protein>
    <submittedName>
        <fullName evidence="8">Osmoprotectant transport system permease protein</fullName>
    </submittedName>
</protein>
<dbReference type="PANTHER" id="PTHR30177:SF33">
    <property type="entry name" value="POSSIBLE OSMOPROTECTANT (GLYCINE BETAINE_CARNITINE_CHOLINE_L-PROLINE) TRANSPORT INTEGRAL MEMBRANE PROTEIN ABC TRANSPORTER PROZ"/>
    <property type="match status" value="1"/>
</dbReference>
<feature type="transmembrane region" description="Helical" evidence="6">
    <location>
        <begin position="70"/>
        <end position="92"/>
    </location>
</feature>
<dbReference type="InterPro" id="IPR035906">
    <property type="entry name" value="MetI-like_sf"/>
</dbReference>
<dbReference type="Proteomes" id="UP000182725">
    <property type="component" value="Unassembled WGS sequence"/>
</dbReference>
<feature type="domain" description="ABC transmembrane type-1" evidence="7">
    <location>
        <begin position="66"/>
        <end position="247"/>
    </location>
</feature>
<reference evidence="8 9" key="1">
    <citation type="submission" date="2016-10" db="EMBL/GenBank/DDBJ databases">
        <authorList>
            <person name="de Groot N.N."/>
        </authorList>
    </citation>
    <scope>NUCLEOTIDE SEQUENCE [LARGE SCALE GENOMIC DNA]</scope>
    <source>
        <strain evidence="8 9">DSM 22274</strain>
    </source>
</reference>
<evidence type="ECO:0000256" key="5">
    <source>
        <dbReference type="ARBA" id="ARBA00023136"/>
    </source>
</evidence>
<dbReference type="SUPFAM" id="SSF161098">
    <property type="entry name" value="MetI-like"/>
    <property type="match status" value="1"/>
</dbReference>
<dbReference type="InterPro" id="IPR000515">
    <property type="entry name" value="MetI-like"/>
</dbReference>
<sequence length="277" mass="28541">MAADQQICAGNAAHGGGVGMSILALALPLAARPSTTYTAKDPFSQGWQWLTDPLNWQGPLGVPVRIVEHLGYAGLTLLISLAIAVPLGLYVGHTGRGRGVVVSLAGMLRALPTLGIMTLFALLATSSLSLMPAIWSLVLLAVPPILTGTYAGIAAVDREIVDAARSMGMTERQILFGVEVPNGLSVMLGGLRSAVLQILSTVAVVAFISLGGLGRYIIDGLAVQDYGQVLGGAVVIAVLAIAIDGLLALLQRVVVSPGLRSVRVASEQELPVLPSIS</sequence>
<gene>
    <name evidence="8" type="ORF">SAMN04489740_3093</name>
</gene>
<dbReference type="RefSeq" id="WP_244516928.1">
    <property type="nucleotide sequence ID" value="NZ_FNTV01000001.1"/>
</dbReference>
<evidence type="ECO:0000256" key="2">
    <source>
        <dbReference type="ARBA" id="ARBA00022448"/>
    </source>
</evidence>
<feature type="transmembrane region" description="Helical" evidence="6">
    <location>
        <begin position="99"/>
        <end position="122"/>
    </location>
</feature>
<feature type="transmembrane region" description="Helical" evidence="6">
    <location>
        <begin position="12"/>
        <end position="31"/>
    </location>
</feature>
<evidence type="ECO:0000313" key="8">
    <source>
        <dbReference type="EMBL" id="SEE91894.1"/>
    </source>
</evidence>
<keyword evidence="2 6" id="KW-0813">Transport</keyword>
<evidence type="ECO:0000259" key="7">
    <source>
        <dbReference type="PROSITE" id="PS50928"/>
    </source>
</evidence>
<name>A0A1H5MRD8_9MICC</name>
<proteinExistence type="inferred from homology"/>
<evidence type="ECO:0000256" key="4">
    <source>
        <dbReference type="ARBA" id="ARBA00022989"/>
    </source>
</evidence>
<dbReference type="GO" id="GO:0031460">
    <property type="term" value="P:glycine betaine transport"/>
    <property type="evidence" value="ECO:0007669"/>
    <property type="project" value="TreeGrafter"/>
</dbReference>
<evidence type="ECO:0000256" key="3">
    <source>
        <dbReference type="ARBA" id="ARBA00022692"/>
    </source>
</evidence>
<evidence type="ECO:0000313" key="9">
    <source>
        <dbReference type="Proteomes" id="UP000182725"/>
    </source>
</evidence>
<dbReference type="GO" id="GO:0005886">
    <property type="term" value="C:plasma membrane"/>
    <property type="evidence" value="ECO:0007669"/>
    <property type="project" value="UniProtKB-SubCell"/>
</dbReference>
<evidence type="ECO:0000256" key="6">
    <source>
        <dbReference type="RuleBase" id="RU363032"/>
    </source>
</evidence>
<dbReference type="GO" id="GO:0055085">
    <property type="term" value="P:transmembrane transport"/>
    <property type="evidence" value="ECO:0007669"/>
    <property type="project" value="InterPro"/>
</dbReference>